<feature type="transmembrane region" description="Helical" evidence="1">
    <location>
        <begin position="12"/>
        <end position="34"/>
    </location>
</feature>
<gene>
    <name evidence="2" type="ORF">M378DRAFT_165959</name>
</gene>
<protein>
    <submittedName>
        <fullName evidence="2">Uncharacterized protein</fullName>
    </submittedName>
</protein>
<accession>A0A0C2T6M8</accession>
<organism evidence="2 3">
    <name type="scientific">Amanita muscaria (strain Koide BX008)</name>
    <dbReference type="NCBI Taxonomy" id="946122"/>
    <lineage>
        <taxon>Eukaryota</taxon>
        <taxon>Fungi</taxon>
        <taxon>Dikarya</taxon>
        <taxon>Basidiomycota</taxon>
        <taxon>Agaricomycotina</taxon>
        <taxon>Agaricomycetes</taxon>
        <taxon>Agaricomycetidae</taxon>
        <taxon>Agaricales</taxon>
        <taxon>Pluteineae</taxon>
        <taxon>Amanitaceae</taxon>
        <taxon>Amanita</taxon>
    </lineage>
</organism>
<proteinExistence type="predicted"/>
<dbReference type="InParanoid" id="A0A0C2T6M8"/>
<reference evidence="2 3" key="1">
    <citation type="submission" date="2014-04" db="EMBL/GenBank/DDBJ databases">
        <title>Evolutionary Origins and Diversification of the Mycorrhizal Mutualists.</title>
        <authorList>
            <consortium name="DOE Joint Genome Institute"/>
            <consortium name="Mycorrhizal Genomics Consortium"/>
            <person name="Kohler A."/>
            <person name="Kuo A."/>
            <person name="Nagy L.G."/>
            <person name="Floudas D."/>
            <person name="Copeland A."/>
            <person name="Barry K.W."/>
            <person name="Cichocki N."/>
            <person name="Veneault-Fourrey C."/>
            <person name="LaButti K."/>
            <person name="Lindquist E.A."/>
            <person name="Lipzen A."/>
            <person name="Lundell T."/>
            <person name="Morin E."/>
            <person name="Murat C."/>
            <person name="Riley R."/>
            <person name="Ohm R."/>
            <person name="Sun H."/>
            <person name="Tunlid A."/>
            <person name="Henrissat B."/>
            <person name="Grigoriev I.V."/>
            <person name="Hibbett D.S."/>
            <person name="Martin F."/>
        </authorList>
    </citation>
    <scope>NUCLEOTIDE SEQUENCE [LARGE SCALE GENOMIC DNA]</scope>
    <source>
        <strain evidence="2 3">Koide BX008</strain>
    </source>
</reference>
<dbReference type="HOGENOM" id="CLU_2170431_0_0_1"/>
<sequence length="110" mass="12147">MPVVPSSVTQERLAAMIIPIFIILGLAGLSYAIFTAVKWVPSLRHVQKDASFTKFDTEPKKGVHCLVQINSDIESCKEDEVKKGQMLGSITMIGPRVPERAVHSLSHGYR</sequence>
<evidence type="ECO:0000256" key="1">
    <source>
        <dbReference type="SAM" id="Phobius"/>
    </source>
</evidence>
<keyword evidence="1" id="KW-0472">Membrane</keyword>
<dbReference type="OrthoDB" id="3037523at2759"/>
<keyword evidence="3" id="KW-1185">Reference proteome</keyword>
<keyword evidence="1" id="KW-1133">Transmembrane helix</keyword>
<evidence type="ECO:0000313" key="2">
    <source>
        <dbReference type="EMBL" id="KIL62259.1"/>
    </source>
</evidence>
<dbReference type="Proteomes" id="UP000054549">
    <property type="component" value="Unassembled WGS sequence"/>
</dbReference>
<evidence type="ECO:0000313" key="3">
    <source>
        <dbReference type="Proteomes" id="UP000054549"/>
    </source>
</evidence>
<dbReference type="EMBL" id="KN818273">
    <property type="protein sequence ID" value="KIL62259.1"/>
    <property type="molecule type" value="Genomic_DNA"/>
</dbReference>
<name>A0A0C2T6M8_AMAMK</name>
<keyword evidence="1" id="KW-0812">Transmembrane</keyword>
<dbReference type="AlphaFoldDB" id="A0A0C2T6M8"/>